<reference evidence="1" key="1">
    <citation type="submission" date="2021-01" db="EMBL/GenBank/DDBJ databases">
        <authorList>
            <person name="Corre E."/>
            <person name="Pelletier E."/>
            <person name="Niang G."/>
            <person name="Scheremetjew M."/>
            <person name="Finn R."/>
            <person name="Kale V."/>
            <person name="Holt S."/>
            <person name="Cochrane G."/>
            <person name="Meng A."/>
            <person name="Brown T."/>
            <person name="Cohen L."/>
        </authorList>
    </citation>
    <scope>NUCLEOTIDE SEQUENCE</scope>
    <source>
        <strain evidence="1">CCMP1594</strain>
    </source>
</reference>
<name>A0A7S4G8S8_9EUGL</name>
<accession>A0A7S4G8S8</accession>
<sequence>MRVQGARIATLGPWYAVHSRHPPQHHDHRVLMREQHDSYHLGQQGLDPLGPSTCADFIRCDAKTAVPSVLCDMPTAAVYPSTAAAVEHFCGAGDHKTRGDGAVAGIIGQSH</sequence>
<organism evidence="1">
    <name type="scientific">Eutreptiella gymnastica</name>
    <dbReference type="NCBI Taxonomy" id="73025"/>
    <lineage>
        <taxon>Eukaryota</taxon>
        <taxon>Discoba</taxon>
        <taxon>Euglenozoa</taxon>
        <taxon>Euglenida</taxon>
        <taxon>Spirocuta</taxon>
        <taxon>Euglenophyceae</taxon>
        <taxon>Eutreptiales</taxon>
        <taxon>Eutreptiaceae</taxon>
        <taxon>Eutreptiella</taxon>
    </lineage>
</organism>
<dbReference type="AlphaFoldDB" id="A0A7S4G8S8"/>
<gene>
    <name evidence="1" type="ORF">EGYM00163_LOCUS40084</name>
</gene>
<dbReference type="EMBL" id="HBJA01116534">
    <property type="protein sequence ID" value="CAE0828806.1"/>
    <property type="molecule type" value="Transcribed_RNA"/>
</dbReference>
<protein>
    <submittedName>
        <fullName evidence="1">Uncharacterized protein</fullName>
    </submittedName>
</protein>
<proteinExistence type="predicted"/>
<evidence type="ECO:0000313" key="1">
    <source>
        <dbReference type="EMBL" id="CAE0828806.1"/>
    </source>
</evidence>